<gene>
    <name evidence="1" type="ORF">ACFQU8_13555</name>
</gene>
<keyword evidence="2" id="KW-1185">Reference proteome</keyword>
<comment type="caution">
    <text evidence="1">The sequence shown here is derived from an EMBL/GenBank/DDBJ whole genome shotgun (WGS) entry which is preliminary data.</text>
</comment>
<evidence type="ECO:0000313" key="2">
    <source>
        <dbReference type="Proteomes" id="UP001596620"/>
    </source>
</evidence>
<proteinExistence type="predicted"/>
<sequence>MVALYTSDMEIRHLKALIKDKMHHDYIEQYVKTPSPDESKLCVMSSILKQSAVSEERKQHYIVTAMLIQIALDTHDQVTDTDESVSCDKSEKTKQLSVLAGDYYSGLYYLILSEAEETGMTRALATSITEINELKMQLYHETFHSLEAFIDVIKTLESRLIMRMAEFVGETALSSIAAEWLIIKKLMTIKHHIMSSGLDTAFDPWSSSNPVTDYQTVLDTIDLVISKENSVIDKQLAQFPAHLTSAVSLIRNRLHLSTNSQVQ</sequence>
<dbReference type="Gene3D" id="1.20.120.1450">
    <property type="match status" value="1"/>
</dbReference>
<name>A0ABW2UWC1_9BACI</name>
<dbReference type="EMBL" id="JBHTGR010000057">
    <property type="protein sequence ID" value="MFC7748212.1"/>
    <property type="molecule type" value="Genomic_DNA"/>
</dbReference>
<evidence type="ECO:0000313" key="1">
    <source>
        <dbReference type="EMBL" id="MFC7748212.1"/>
    </source>
</evidence>
<dbReference type="Pfam" id="PF07307">
    <property type="entry name" value="HEPPP_synt_1"/>
    <property type="match status" value="1"/>
</dbReference>
<accession>A0ABW2UWC1</accession>
<protein>
    <submittedName>
        <fullName evidence="1">Heptaprenyl diphosphate synthase component 1</fullName>
    </submittedName>
</protein>
<organism evidence="1 2">
    <name type="scientific">Lentibacillus kimchii</name>
    <dbReference type="NCBI Taxonomy" id="1542911"/>
    <lineage>
        <taxon>Bacteria</taxon>
        <taxon>Bacillati</taxon>
        <taxon>Bacillota</taxon>
        <taxon>Bacilli</taxon>
        <taxon>Bacillales</taxon>
        <taxon>Bacillaceae</taxon>
        <taxon>Lentibacillus</taxon>
    </lineage>
</organism>
<reference evidence="2" key="1">
    <citation type="journal article" date="2019" name="Int. J. Syst. Evol. Microbiol.">
        <title>The Global Catalogue of Microorganisms (GCM) 10K type strain sequencing project: providing services to taxonomists for standard genome sequencing and annotation.</title>
        <authorList>
            <consortium name="The Broad Institute Genomics Platform"/>
            <consortium name="The Broad Institute Genome Sequencing Center for Infectious Disease"/>
            <person name="Wu L."/>
            <person name="Ma J."/>
        </authorList>
    </citation>
    <scope>NUCLEOTIDE SEQUENCE [LARGE SCALE GENOMIC DNA]</scope>
    <source>
        <strain evidence="2">JCM 30234</strain>
    </source>
</reference>
<dbReference type="Proteomes" id="UP001596620">
    <property type="component" value="Unassembled WGS sequence"/>
</dbReference>
<dbReference type="InterPro" id="IPR009920">
    <property type="entry name" value="HEPPP_synth_su1"/>
</dbReference>